<evidence type="ECO:0000313" key="1">
    <source>
        <dbReference type="EMBL" id="QQV91651.1"/>
    </source>
</evidence>
<sequence length="112" mass="12675">MQLTAMDLTTIAGLIILLNNREVEVEVDDTFTMFNDQFIEVEKTVIMFRERSDSWYCAYDQVITLNDLGEGTISLTEGDAWDSYGDVVLPIKIQVSVPLTAEILLKKRIGIL</sequence>
<dbReference type="Proteomes" id="UP000596379">
    <property type="component" value="Segment"/>
</dbReference>
<accession>A0A7U0GAK3</accession>
<name>A0A7U0GAK3_9CAUD</name>
<evidence type="ECO:0000313" key="2">
    <source>
        <dbReference type="Proteomes" id="UP000596379"/>
    </source>
</evidence>
<keyword evidence="2" id="KW-1185">Reference proteome</keyword>
<organism evidence="1 2">
    <name type="scientific">Klebsiella phage vB_KpP_FBKp27</name>
    <dbReference type="NCBI Taxonomy" id="2801837"/>
    <lineage>
        <taxon>Viruses</taxon>
        <taxon>Duplodnaviria</taxon>
        <taxon>Heunggongvirae</taxon>
        <taxon>Uroviricota</taxon>
        <taxon>Caudoviricetes</taxon>
        <taxon>Schitoviridae</taxon>
        <taxon>Efbeekayvirus</taxon>
        <taxon>Efbeekayvirus Fbkp27</taxon>
    </lineage>
</organism>
<protein>
    <submittedName>
        <fullName evidence="1">Uncharacterized protein</fullName>
    </submittedName>
</protein>
<gene>
    <name evidence="1" type="ORF">vBKpPFBKp27_083</name>
</gene>
<proteinExistence type="predicted"/>
<reference evidence="1 2" key="1">
    <citation type="submission" date="2020-12" db="EMBL/GenBank/DDBJ databases">
        <title>Genomic characterization of four novel bacteriophages infecting Klebsiella pneumoniae.</title>
        <authorList>
            <person name="Estrada Bonilla B."/>
            <person name="Costa A.R."/>
            <person name="van Rossum T."/>
            <person name="Hagedoorn S."/>
            <person name="Wallinga H."/>
            <person name="Xiao M."/>
            <person name="Song W."/>
            <person name="Haas P.-J."/>
            <person name="Nobrega F.L."/>
            <person name="Brouns S.J.J."/>
        </authorList>
    </citation>
    <scope>NUCLEOTIDE SEQUENCE [LARGE SCALE GENOMIC DNA]</scope>
</reference>
<dbReference type="EMBL" id="MW394388">
    <property type="protein sequence ID" value="QQV91651.1"/>
    <property type="molecule type" value="Genomic_DNA"/>
</dbReference>